<gene>
    <name evidence="1" type="ORF">EJ06DRAFT_147852</name>
</gene>
<sequence>MSRDIGVFRLWPIGPEEALFALQPASSGIVRPTTYRIKVSGRVPGRREYEMWLKVSVASMAKYDCLMVIVVRFPSAEASGQFDENLITKRVPGHRIERCITVVASGAGFEGKVQCLELVQFEQQQEHNIDRYVHQPQNLSTPRCSKTCSFTHTLLRRNVRNPWVTGNAEYSAGCASKCCSLYRIPLSILATIQPEVELMPCP</sequence>
<keyword evidence="2" id="KW-1185">Reference proteome</keyword>
<dbReference type="EMBL" id="ML996703">
    <property type="protein sequence ID" value="KAF2397404.1"/>
    <property type="molecule type" value="Genomic_DNA"/>
</dbReference>
<evidence type="ECO:0000313" key="1">
    <source>
        <dbReference type="EMBL" id="KAF2397404.1"/>
    </source>
</evidence>
<organism evidence="1 2">
    <name type="scientific">Trichodelitschia bisporula</name>
    <dbReference type="NCBI Taxonomy" id="703511"/>
    <lineage>
        <taxon>Eukaryota</taxon>
        <taxon>Fungi</taxon>
        <taxon>Dikarya</taxon>
        <taxon>Ascomycota</taxon>
        <taxon>Pezizomycotina</taxon>
        <taxon>Dothideomycetes</taxon>
        <taxon>Dothideomycetes incertae sedis</taxon>
        <taxon>Phaeotrichales</taxon>
        <taxon>Phaeotrichaceae</taxon>
        <taxon>Trichodelitschia</taxon>
    </lineage>
</organism>
<reference evidence="1" key="1">
    <citation type="journal article" date="2020" name="Stud. Mycol.">
        <title>101 Dothideomycetes genomes: a test case for predicting lifestyles and emergence of pathogens.</title>
        <authorList>
            <person name="Haridas S."/>
            <person name="Albert R."/>
            <person name="Binder M."/>
            <person name="Bloem J."/>
            <person name="Labutti K."/>
            <person name="Salamov A."/>
            <person name="Andreopoulos B."/>
            <person name="Baker S."/>
            <person name="Barry K."/>
            <person name="Bills G."/>
            <person name="Bluhm B."/>
            <person name="Cannon C."/>
            <person name="Castanera R."/>
            <person name="Culley D."/>
            <person name="Daum C."/>
            <person name="Ezra D."/>
            <person name="Gonzalez J."/>
            <person name="Henrissat B."/>
            <person name="Kuo A."/>
            <person name="Liang C."/>
            <person name="Lipzen A."/>
            <person name="Lutzoni F."/>
            <person name="Magnuson J."/>
            <person name="Mondo S."/>
            <person name="Nolan M."/>
            <person name="Ohm R."/>
            <person name="Pangilinan J."/>
            <person name="Park H.-J."/>
            <person name="Ramirez L."/>
            <person name="Alfaro M."/>
            <person name="Sun H."/>
            <person name="Tritt A."/>
            <person name="Yoshinaga Y."/>
            <person name="Zwiers L.-H."/>
            <person name="Turgeon B."/>
            <person name="Goodwin S."/>
            <person name="Spatafora J."/>
            <person name="Crous P."/>
            <person name="Grigoriev I."/>
        </authorList>
    </citation>
    <scope>NUCLEOTIDE SEQUENCE</scope>
    <source>
        <strain evidence="1">CBS 262.69</strain>
    </source>
</reference>
<accession>A0A6G1HNB7</accession>
<evidence type="ECO:0000313" key="2">
    <source>
        <dbReference type="Proteomes" id="UP000799640"/>
    </source>
</evidence>
<proteinExistence type="predicted"/>
<dbReference type="Proteomes" id="UP000799640">
    <property type="component" value="Unassembled WGS sequence"/>
</dbReference>
<name>A0A6G1HNB7_9PEZI</name>
<protein>
    <submittedName>
        <fullName evidence="1">Uncharacterized protein</fullName>
    </submittedName>
</protein>
<dbReference type="AlphaFoldDB" id="A0A6G1HNB7"/>